<evidence type="ECO:0000313" key="1">
    <source>
        <dbReference type="EMBL" id="EGI59274.1"/>
    </source>
</evidence>
<proteinExistence type="predicted"/>
<accession>F4X2S8</accession>
<sequence>MCQDCKLFMTETNELISCSTSPGAEMSDRKCKSAGVTDTQPHNTKGARWQYPTASATPRCPFLFAAFLFYALRFCKYIYPEIHAYHAPASEPRIIPAETNKTKIKRLLMNCEESETIKIYCNAIPPCVMPVIESCKRKSGVRSGIDARITICKGCKRARCPQGSKERFEWESILHADSRRLLAKSGILHSAFIMAANKIEINIIIPFPLNSSVVMEGIIWDLYLKDWFIELREGNRLFMEIPEWGVPEGSSMILMTMRSRYQESGLSTKDWEARCSAKVLKPHGCEKVDHKISRFIGYILAKKGVEILISTGHFLRSDDLQNDNSQKNNFFILKCVK</sequence>
<dbReference type="EMBL" id="GL888591">
    <property type="protein sequence ID" value="EGI59274.1"/>
    <property type="molecule type" value="Genomic_DNA"/>
</dbReference>
<gene>
    <name evidence="1" type="ORF">G5I_12609</name>
</gene>
<evidence type="ECO:0000313" key="2">
    <source>
        <dbReference type="Proteomes" id="UP000007755"/>
    </source>
</evidence>
<name>F4X2S8_ACREC</name>
<dbReference type="Proteomes" id="UP000007755">
    <property type="component" value="Unassembled WGS sequence"/>
</dbReference>
<dbReference type="AlphaFoldDB" id="F4X2S8"/>
<organism evidence="2">
    <name type="scientific">Acromyrmex echinatior</name>
    <name type="common">Panamanian leafcutter ant</name>
    <name type="synonym">Acromyrmex octospinosus echinatior</name>
    <dbReference type="NCBI Taxonomy" id="103372"/>
    <lineage>
        <taxon>Eukaryota</taxon>
        <taxon>Metazoa</taxon>
        <taxon>Ecdysozoa</taxon>
        <taxon>Arthropoda</taxon>
        <taxon>Hexapoda</taxon>
        <taxon>Insecta</taxon>
        <taxon>Pterygota</taxon>
        <taxon>Neoptera</taxon>
        <taxon>Endopterygota</taxon>
        <taxon>Hymenoptera</taxon>
        <taxon>Apocrita</taxon>
        <taxon>Aculeata</taxon>
        <taxon>Formicoidea</taxon>
        <taxon>Formicidae</taxon>
        <taxon>Myrmicinae</taxon>
        <taxon>Acromyrmex</taxon>
    </lineage>
</organism>
<reference evidence="1" key="1">
    <citation type="submission" date="2011-02" db="EMBL/GenBank/DDBJ databases">
        <title>The genome of the leaf-cutting ant Acromyrmex echinatior suggests key adaptations to social evolution and fungus farming.</title>
        <authorList>
            <person name="Nygaard S."/>
            <person name="Zhang G."/>
        </authorList>
    </citation>
    <scope>NUCLEOTIDE SEQUENCE</scope>
</reference>
<dbReference type="InParanoid" id="F4X2S8"/>
<keyword evidence="2" id="KW-1185">Reference proteome</keyword>
<protein>
    <submittedName>
        <fullName evidence="1">Uncharacterized protein</fullName>
    </submittedName>
</protein>